<accession>A0A6N7PJ63</accession>
<keyword evidence="3" id="KW-1185">Reference proteome</keyword>
<dbReference type="Proteomes" id="UP000440224">
    <property type="component" value="Unassembled WGS sequence"/>
</dbReference>
<reference evidence="2 3" key="1">
    <citation type="submission" date="2019-10" db="EMBL/GenBank/DDBJ databases">
        <title>A soil myxobacterium in the family Polyangiaceae.</title>
        <authorList>
            <person name="Li Y."/>
            <person name="Wang J."/>
        </authorList>
    </citation>
    <scope>NUCLEOTIDE SEQUENCE [LARGE SCALE GENOMIC DNA]</scope>
    <source>
        <strain evidence="2 3">DSM 14734</strain>
    </source>
</reference>
<evidence type="ECO:0000313" key="2">
    <source>
        <dbReference type="EMBL" id="MRG90866.1"/>
    </source>
</evidence>
<organism evidence="2 3">
    <name type="scientific">Polyangium spumosum</name>
    <dbReference type="NCBI Taxonomy" id="889282"/>
    <lineage>
        <taxon>Bacteria</taxon>
        <taxon>Pseudomonadati</taxon>
        <taxon>Myxococcota</taxon>
        <taxon>Polyangia</taxon>
        <taxon>Polyangiales</taxon>
        <taxon>Polyangiaceae</taxon>
        <taxon>Polyangium</taxon>
    </lineage>
</organism>
<dbReference type="EMBL" id="WJIE01000001">
    <property type="protein sequence ID" value="MRG90866.1"/>
    <property type="molecule type" value="Genomic_DNA"/>
</dbReference>
<feature type="region of interest" description="Disordered" evidence="1">
    <location>
        <begin position="40"/>
        <end position="74"/>
    </location>
</feature>
<name>A0A6N7PJ63_9BACT</name>
<feature type="compositionally biased region" description="Gly residues" evidence="1">
    <location>
        <begin position="44"/>
        <end position="74"/>
    </location>
</feature>
<comment type="caution">
    <text evidence="2">The sequence shown here is derived from an EMBL/GenBank/DDBJ whole genome shotgun (WGS) entry which is preliminary data.</text>
</comment>
<protein>
    <submittedName>
        <fullName evidence="2">Uncharacterized protein</fullName>
    </submittedName>
</protein>
<evidence type="ECO:0000256" key="1">
    <source>
        <dbReference type="SAM" id="MobiDB-lite"/>
    </source>
</evidence>
<evidence type="ECO:0000313" key="3">
    <source>
        <dbReference type="Proteomes" id="UP000440224"/>
    </source>
</evidence>
<dbReference type="AlphaFoldDB" id="A0A6N7PJ63"/>
<proteinExistence type="predicted"/>
<sequence length="169" mass="16146">MMRPQTIARGRGAAAWRFVGIALLIALPYGCGSEEEGPLFPGASGAGGEGGSGGNGGAGGDGGEGGEGGQGGAGGQGGGATTCAPNMGTTACDACVYDQCCAAALACEEGTPCDALWGCARDAGCLSPSQSDFDGCAVMACPMEATTDAVAALESLAGCIRTSCGKDCN</sequence>
<dbReference type="RefSeq" id="WP_206079387.1">
    <property type="nucleotide sequence ID" value="NZ_WJIE01000001.1"/>
</dbReference>
<gene>
    <name evidence="2" type="ORF">GF068_02865</name>
</gene>